<proteinExistence type="predicted"/>
<keyword evidence="10" id="KW-1185">Reference proteome</keyword>
<dbReference type="Proteomes" id="UP000663874">
    <property type="component" value="Unassembled WGS sequence"/>
</dbReference>
<dbReference type="Proteomes" id="UP000663870">
    <property type="component" value="Unassembled WGS sequence"/>
</dbReference>
<sequence>MKRNRSLNNDQTEFSLKRVHVQNEINLKDTKQEQSYLQINPIHLNLSDKRHIIEKVQLWLSNIRPIDR</sequence>
<name>A0A818R7R6_9BILA</name>
<evidence type="ECO:0000313" key="3">
    <source>
        <dbReference type="EMBL" id="CAF1130742.1"/>
    </source>
</evidence>
<evidence type="ECO:0000313" key="8">
    <source>
        <dbReference type="EMBL" id="CAF3648864.1"/>
    </source>
</evidence>
<dbReference type="Proteomes" id="UP000663823">
    <property type="component" value="Unassembled WGS sequence"/>
</dbReference>
<dbReference type="Proteomes" id="UP000663882">
    <property type="component" value="Unassembled WGS sequence"/>
</dbReference>
<dbReference type="EMBL" id="CAJNOH010000370">
    <property type="protein sequence ID" value="CAF1017508.1"/>
    <property type="molecule type" value="Genomic_DNA"/>
</dbReference>
<dbReference type="EMBL" id="CAJNOL010001784">
    <property type="protein sequence ID" value="CAF1418380.1"/>
    <property type="molecule type" value="Genomic_DNA"/>
</dbReference>
<evidence type="ECO:0000313" key="7">
    <source>
        <dbReference type="EMBL" id="CAF3646076.1"/>
    </source>
</evidence>
<evidence type="ECO:0000313" key="1">
    <source>
        <dbReference type="EMBL" id="CAF1015089.1"/>
    </source>
</evidence>
<dbReference type="Proteomes" id="UP000663854">
    <property type="component" value="Unassembled WGS sequence"/>
</dbReference>
<evidence type="ECO:0000313" key="9">
    <source>
        <dbReference type="Proteomes" id="UP000663836"/>
    </source>
</evidence>
<comment type="caution">
    <text evidence="7">The sequence shown here is derived from an EMBL/GenBank/DDBJ whole genome shotgun (WGS) entry which is preliminary data.</text>
</comment>
<evidence type="ECO:0000313" key="2">
    <source>
        <dbReference type="EMBL" id="CAF1017508.1"/>
    </source>
</evidence>
<evidence type="ECO:0000313" key="10">
    <source>
        <dbReference type="Proteomes" id="UP000663870"/>
    </source>
</evidence>
<dbReference type="EMBL" id="CAJOAX010000097">
    <property type="protein sequence ID" value="CAF3508050.1"/>
    <property type="molecule type" value="Genomic_DNA"/>
</dbReference>
<dbReference type="EMBL" id="CAJNOO010001356">
    <property type="protein sequence ID" value="CAF1140328.1"/>
    <property type="molecule type" value="Genomic_DNA"/>
</dbReference>
<dbReference type="AlphaFoldDB" id="A0A818R7R6"/>
<reference evidence="7" key="1">
    <citation type="submission" date="2021-02" db="EMBL/GenBank/DDBJ databases">
        <authorList>
            <person name="Nowell W R."/>
        </authorList>
    </citation>
    <scope>NUCLEOTIDE SEQUENCE</scope>
</reference>
<dbReference type="EMBL" id="CAJNOT010001025">
    <property type="protein sequence ID" value="CAF1130742.1"/>
    <property type="molecule type" value="Genomic_DNA"/>
</dbReference>
<dbReference type="EMBL" id="CAJOBE010000485">
    <property type="protein sequence ID" value="CAF3648864.1"/>
    <property type="molecule type" value="Genomic_DNA"/>
</dbReference>
<gene>
    <name evidence="8" type="ORF">FNK824_LOCUS5872</name>
    <name evidence="7" type="ORF">JBS370_LOCUS6082</name>
    <name evidence="5" type="ORF">JXQ802_LOCUS35703</name>
    <name evidence="6" type="ORF">OTI717_LOCUS2094</name>
    <name evidence="2" type="ORF">PYM288_LOCUS15437</name>
    <name evidence="4" type="ORF">RFH988_LOCUS21350</name>
    <name evidence="1" type="ORF">SEV965_LOCUS11501</name>
    <name evidence="3" type="ORF">ZHD862_LOCUS19124</name>
</gene>
<evidence type="ECO:0000313" key="5">
    <source>
        <dbReference type="EMBL" id="CAF1418380.1"/>
    </source>
</evidence>
<dbReference type="EMBL" id="CAJNOU010000498">
    <property type="protein sequence ID" value="CAF1015089.1"/>
    <property type="molecule type" value="Genomic_DNA"/>
</dbReference>
<dbReference type="Proteomes" id="UP000663889">
    <property type="component" value="Unassembled WGS sequence"/>
</dbReference>
<dbReference type="Proteomes" id="UP000663836">
    <property type="component" value="Unassembled WGS sequence"/>
</dbReference>
<protein>
    <submittedName>
        <fullName evidence="7">Uncharacterized protein</fullName>
    </submittedName>
</protein>
<dbReference type="Proteomes" id="UP000663864">
    <property type="component" value="Unassembled WGS sequence"/>
</dbReference>
<organism evidence="7 9">
    <name type="scientific">Rotaria sordida</name>
    <dbReference type="NCBI Taxonomy" id="392033"/>
    <lineage>
        <taxon>Eukaryota</taxon>
        <taxon>Metazoa</taxon>
        <taxon>Spiralia</taxon>
        <taxon>Gnathifera</taxon>
        <taxon>Rotifera</taxon>
        <taxon>Eurotatoria</taxon>
        <taxon>Bdelloidea</taxon>
        <taxon>Philodinida</taxon>
        <taxon>Philodinidae</taxon>
        <taxon>Rotaria</taxon>
    </lineage>
</organism>
<accession>A0A818R7R6</accession>
<evidence type="ECO:0000313" key="6">
    <source>
        <dbReference type="EMBL" id="CAF3508050.1"/>
    </source>
</evidence>
<dbReference type="EMBL" id="CAJOBD010000327">
    <property type="protein sequence ID" value="CAF3646076.1"/>
    <property type="molecule type" value="Genomic_DNA"/>
</dbReference>
<evidence type="ECO:0000313" key="4">
    <source>
        <dbReference type="EMBL" id="CAF1140328.1"/>
    </source>
</evidence>